<proteinExistence type="predicted"/>
<reference evidence="2 3" key="1">
    <citation type="submission" date="2024-03" db="EMBL/GenBank/DDBJ databases">
        <title>Novel species of the genus Variovorax.</title>
        <authorList>
            <person name="Liu Q."/>
            <person name="Xin Y.-H."/>
        </authorList>
    </citation>
    <scope>NUCLEOTIDE SEQUENCE [LARGE SCALE GENOMIC DNA]</scope>
    <source>
        <strain evidence="2 3">KACC 18901</strain>
    </source>
</reference>
<dbReference type="Pfam" id="PF20093">
    <property type="entry name" value="DUF6484"/>
    <property type="match status" value="1"/>
</dbReference>
<organism evidence="2 3">
    <name type="scientific">Variovorax robiniae</name>
    <dbReference type="NCBI Taxonomy" id="1836199"/>
    <lineage>
        <taxon>Bacteria</taxon>
        <taxon>Pseudomonadati</taxon>
        <taxon>Pseudomonadota</taxon>
        <taxon>Betaproteobacteria</taxon>
        <taxon>Burkholderiales</taxon>
        <taxon>Comamonadaceae</taxon>
        <taxon>Variovorax</taxon>
    </lineage>
</organism>
<keyword evidence="3" id="KW-1185">Reference proteome</keyword>
<gene>
    <name evidence="2" type="ORF">WKW79_25160</name>
</gene>
<comment type="caution">
    <text evidence="2">The sequence shown here is derived from an EMBL/GenBank/DDBJ whole genome shotgun (WGS) entry which is preliminary data.</text>
</comment>
<evidence type="ECO:0000259" key="1">
    <source>
        <dbReference type="Pfam" id="PF20093"/>
    </source>
</evidence>
<evidence type="ECO:0000313" key="3">
    <source>
        <dbReference type="Proteomes" id="UP001367030"/>
    </source>
</evidence>
<sequence length="181" mass="18505">MSMREAGLPWAIPQAHEGAEIMRALVEAPATPASLRAEAVGQGVALGELVALGNDGGTALVRAGAQGASRAMRARSVVDLDASHVGKQVVLMYEDGDAGRPIVMGVVRTGVGPSTAATPSSTALDVDGERLVVSAKEQMVLRCGKASITLTKAGKVLIQGEYVLSHSAGLNRIRGGAIQLN</sequence>
<dbReference type="RefSeq" id="WP_340337952.1">
    <property type="nucleotide sequence ID" value="NZ_JBBKZS010000013.1"/>
</dbReference>
<protein>
    <submittedName>
        <fullName evidence="2">DUF6484 domain-containing protein</fullName>
    </submittedName>
</protein>
<dbReference type="Proteomes" id="UP001367030">
    <property type="component" value="Unassembled WGS sequence"/>
</dbReference>
<name>A0ABU8XDH4_9BURK</name>
<feature type="domain" description="DUF6484" evidence="1">
    <location>
        <begin position="46"/>
        <end position="107"/>
    </location>
</feature>
<accession>A0ABU8XDH4</accession>
<dbReference type="InterPro" id="IPR045506">
    <property type="entry name" value="DUF6484"/>
</dbReference>
<dbReference type="EMBL" id="JBBKZS010000013">
    <property type="protein sequence ID" value="MEJ8857883.1"/>
    <property type="molecule type" value="Genomic_DNA"/>
</dbReference>
<evidence type="ECO:0000313" key="2">
    <source>
        <dbReference type="EMBL" id="MEJ8857883.1"/>
    </source>
</evidence>